<keyword evidence="4" id="KW-0808">Transferase</keyword>
<evidence type="ECO:0000256" key="4">
    <source>
        <dbReference type="ARBA" id="ARBA00022679"/>
    </source>
</evidence>
<dbReference type="GO" id="GO:0016020">
    <property type="term" value="C:membrane"/>
    <property type="evidence" value="ECO:0007669"/>
    <property type="project" value="InterPro"/>
</dbReference>
<accession>A0A853A3S8</accession>
<dbReference type="Gene3D" id="1.20.5.1930">
    <property type="match status" value="1"/>
</dbReference>
<evidence type="ECO:0000256" key="9">
    <source>
        <dbReference type="SAM" id="Phobius"/>
    </source>
</evidence>
<dbReference type="AlphaFoldDB" id="A0A853A3S8"/>
<dbReference type="CDD" id="cd16917">
    <property type="entry name" value="HATPase_UhpB-NarQ-NarX-like"/>
    <property type="match status" value="1"/>
</dbReference>
<keyword evidence="9" id="KW-1133">Transmembrane helix</keyword>
<evidence type="ECO:0000256" key="7">
    <source>
        <dbReference type="ARBA" id="ARBA00022840"/>
    </source>
</evidence>
<keyword evidence="6 11" id="KW-0418">Kinase</keyword>
<dbReference type="PANTHER" id="PTHR24421">
    <property type="entry name" value="NITRATE/NITRITE SENSOR PROTEIN NARX-RELATED"/>
    <property type="match status" value="1"/>
</dbReference>
<feature type="transmembrane region" description="Helical" evidence="9">
    <location>
        <begin position="12"/>
        <end position="35"/>
    </location>
</feature>
<name>A0A853A3S8_9ACTN</name>
<dbReference type="InterPro" id="IPR036890">
    <property type="entry name" value="HATPase_C_sf"/>
</dbReference>
<evidence type="ECO:0000259" key="10">
    <source>
        <dbReference type="SMART" id="SM00387"/>
    </source>
</evidence>
<evidence type="ECO:0000256" key="6">
    <source>
        <dbReference type="ARBA" id="ARBA00022777"/>
    </source>
</evidence>
<keyword evidence="3" id="KW-0597">Phosphoprotein</keyword>
<dbReference type="SUPFAM" id="SSF55874">
    <property type="entry name" value="ATPase domain of HSP90 chaperone/DNA topoisomerase II/histidine kinase"/>
    <property type="match status" value="1"/>
</dbReference>
<dbReference type="EC" id="2.7.13.3" evidence="2"/>
<keyword evidence="9" id="KW-0812">Transmembrane</keyword>
<reference evidence="11 12" key="1">
    <citation type="submission" date="2020-07" db="EMBL/GenBank/DDBJ databases">
        <title>Sequencing the genomes of 1000 actinobacteria strains.</title>
        <authorList>
            <person name="Klenk H.-P."/>
        </authorList>
    </citation>
    <scope>NUCLEOTIDE SEQUENCE [LARGE SCALE GENOMIC DNA]</scope>
    <source>
        <strain evidence="11 12">DSM 42178</strain>
    </source>
</reference>
<protein>
    <recommendedName>
        <fullName evidence="2">histidine kinase</fullName>
        <ecNumber evidence="2">2.7.13.3</ecNumber>
    </recommendedName>
</protein>
<dbReference type="Proteomes" id="UP000567795">
    <property type="component" value="Unassembled WGS sequence"/>
</dbReference>
<evidence type="ECO:0000256" key="5">
    <source>
        <dbReference type="ARBA" id="ARBA00022741"/>
    </source>
</evidence>
<keyword evidence="9" id="KW-0472">Membrane</keyword>
<keyword evidence="8" id="KW-0902">Two-component regulatory system</keyword>
<evidence type="ECO:0000256" key="8">
    <source>
        <dbReference type="ARBA" id="ARBA00023012"/>
    </source>
</evidence>
<dbReference type="Pfam" id="PF02518">
    <property type="entry name" value="HATPase_c"/>
    <property type="match status" value="1"/>
</dbReference>
<dbReference type="GO" id="GO:0005524">
    <property type="term" value="F:ATP binding"/>
    <property type="evidence" value="ECO:0007669"/>
    <property type="project" value="UniProtKB-KW"/>
</dbReference>
<sequence length="424" mass="45206">MATWSRRLRGLGYGALLAPLELLLLVCGGLALGIASVHPALRRRALVPLLAGARRLLGLERRRLLRFFDEEVSDHHAPGATLRYLAARGSLGLLGAAVLGLMGAGLVLAVLVAATIPLRLIEGEYAIVAGLLPQILLGLVLLFLNVQGFVGLDQLERRLARHFLGPSPRELLERRITELAVSRAGVLEAVNAERRRIERDLHDGVQQRLVALAMVIGRARRSRSPEKTDELLRQAHEEAQGVLRDLREVAWRVYPVALDDGGGLAEALTTVAEHAGVPVRLDYGLGDRRLPNAIETVIYFVACEAVTNAVKHSRADTIRIEVRETVARPEPAGREEEQTVVVRVRDDGIGGADPAGGGLSGLARRVAALDGELRVDSPAAGGTTITAVLPTGKTGMREAVVVGEAEPVRRGGGAGPVGTESSCV</sequence>
<proteinExistence type="predicted"/>
<comment type="caution">
    <text evidence="11">The sequence shown here is derived from an EMBL/GenBank/DDBJ whole genome shotgun (WGS) entry which is preliminary data.</text>
</comment>
<dbReference type="GO" id="GO:0046983">
    <property type="term" value="F:protein dimerization activity"/>
    <property type="evidence" value="ECO:0007669"/>
    <property type="project" value="InterPro"/>
</dbReference>
<keyword evidence="7" id="KW-0067">ATP-binding</keyword>
<gene>
    <name evidence="11" type="ORF">FHU37_002105</name>
</gene>
<dbReference type="SMART" id="SM00387">
    <property type="entry name" value="HATPase_c"/>
    <property type="match status" value="1"/>
</dbReference>
<dbReference type="EMBL" id="JACBZD010000001">
    <property type="protein sequence ID" value="NYI05162.1"/>
    <property type="molecule type" value="Genomic_DNA"/>
</dbReference>
<comment type="catalytic activity">
    <reaction evidence="1">
        <text>ATP + protein L-histidine = ADP + protein N-phospho-L-histidine.</text>
        <dbReference type="EC" id="2.7.13.3"/>
    </reaction>
</comment>
<evidence type="ECO:0000256" key="1">
    <source>
        <dbReference type="ARBA" id="ARBA00000085"/>
    </source>
</evidence>
<dbReference type="InterPro" id="IPR003594">
    <property type="entry name" value="HATPase_dom"/>
</dbReference>
<dbReference type="Pfam" id="PF07730">
    <property type="entry name" value="HisKA_3"/>
    <property type="match status" value="1"/>
</dbReference>
<evidence type="ECO:0000256" key="3">
    <source>
        <dbReference type="ARBA" id="ARBA00022553"/>
    </source>
</evidence>
<evidence type="ECO:0000313" key="12">
    <source>
        <dbReference type="Proteomes" id="UP000567795"/>
    </source>
</evidence>
<dbReference type="RefSeq" id="WP_179813951.1">
    <property type="nucleotide sequence ID" value="NZ_JACBZD010000001.1"/>
</dbReference>
<organism evidence="11 12">
    <name type="scientific">Allostreptomyces psammosilenae</name>
    <dbReference type="NCBI Taxonomy" id="1892865"/>
    <lineage>
        <taxon>Bacteria</taxon>
        <taxon>Bacillati</taxon>
        <taxon>Actinomycetota</taxon>
        <taxon>Actinomycetes</taxon>
        <taxon>Kitasatosporales</taxon>
        <taxon>Streptomycetaceae</taxon>
        <taxon>Allostreptomyces</taxon>
    </lineage>
</organism>
<feature type="transmembrane region" description="Helical" evidence="9">
    <location>
        <begin position="125"/>
        <end position="152"/>
    </location>
</feature>
<evidence type="ECO:0000313" key="11">
    <source>
        <dbReference type="EMBL" id="NYI05162.1"/>
    </source>
</evidence>
<keyword evidence="12" id="KW-1185">Reference proteome</keyword>
<evidence type="ECO:0000256" key="2">
    <source>
        <dbReference type="ARBA" id="ARBA00012438"/>
    </source>
</evidence>
<keyword evidence="5" id="KW-0547">Nucleotide-binding</keyword>
<dbReference type="GO" id="GO:0000155">
    <property type="term" value="F:phosphorelay sensor kinase activity"/>
    <property type="evidence" value="ECO:0007669"/>
    <property type="project" value="InterPro"/>
</dbReference>
<feature type="domain" description="Histidine kinase/HSP90-like ATPase" evidence="10">
    <location>
        <begin position="293"/>
        <end position="393"/>
    </location>
</feature>
<feature type="transmembrane region" description="Helical" evidence="9">
    <location>
        <begin position="91"/>
        <end position="113"/>
    </location>
</feature>
<dbReference type="Gene3D" id="3.30.565.10">
    <property type="entry name" value="Histidine kinase-like ATPase, C-terminal domain"/>
    <property type="match status" value="1"/>
</dbReference>
<dbReference type="PANTHER" id="PTHR24421:SF10">
    <property type="entry name" value="NITRATE_NITRITE SENSOR PROTEIN NARQ"/>
    <property type="match status" value="1"/>
</dbReference>
<dbReference type="InterPro" id="IPR050482">
    <property type="entry name" value="Sensor_HK_TwoCompSys"/>
</dbReference>
<dbReference type="InterPro" id="IPR011712">
    <property type="entry name" value="Sig_transdc_His_kin_sub3_dim/P"/>
</dbReference>